<evidence type="ECO:0000313" key="1">
    <source>
        <dbReference type="EMBL" id="PNF58188.1"/>
    </source>
</evidence>
<proteinExistence type="predicted"/>
<dbReference type="Pfam" id="PF13148">
    <property type="entry name" value="DUF3987"/>
    <property type="match status" value="1"/>
</dbReference>
<accession>A0A2N8RAT7</accession>
<sequence>MTLASKAPGGYMFIRKFGDRFGASWQSMVPRGLDDLNINAEFDIDLLSGCPLIKHAVLQISDEVQVPADMALMSIISSISLVSQSQIDVRRPGGLVGPVSIFSLTLASSGLRKTALENLVYIPIKDFERSGREKYAENSEAYNVSHDLWCEKFKTLQKKTAKLDAFSPEYLKGEEELKALVMVKPKKPKHYRLLFDDSTPEALFSAMCDGALNVGLISSEGVSILNGRAFKDHAKLNSLWSGSDIIVDRVKLGERFLSGGRLTTSIMVQEDIFIKYIEEKGCESRSVGLWARALICRPIPNQGKRLMGGFEKDKDSCKWFLTRVAELLGLALSDGEDRLIMNFTDEAASYWVDIYNFIEYEMRPGGVYSGVLDSASKKAENIARVAANLAFFERGRGDITAADVDVAAAICFWCSRFFMHYFAGLSDDEKNAESLELWLEDKTQKVYDRPRKSDARRSGYGGLRDTKRLERAIAILESRGKLKVTKVGRTKYLDLIWPSADR</sequence>
<gene>
    <name evidence="1" type="ORF">CXK99_18150</name>
</gene>
<dbReference type="InterPro" id="IPR025048">
    <property type="entry name" value="DUF3987"/>
</dbReference>
<protein>
    <recommendedName>
        <fullName evidence="3">DUF3987 domain-containing protein</fullName>
    </recommendedName>
</protein>
<dbReference type="Proteomes" id="UP000236003">
    <property type="component" value="Unassembled WGS sequence"/>
</dbReference>
<dbReference type="EMBL" id="POUM01000017">
    <property type="protein sequence ID" value="PNF58188.1"/>
    <property type="molecule type" value="Genomic_DNA"/>
</dbReference>
<dbReference type="AlphaFoldDB" id="A0A2N8RAT7"/>
<organism evidence="1 2">
    <name type="scientific">Stutzerimonas stutzeri</name>
    <name type="common">Pseudomonas stutzeri</name>
    <dbReference type="NCBI Taxonomy" id="316"/>
    <lineage>
        <taxon>Bacteria</taxon>
        <taxon>Pseudomonadati</taxon>
        <taxon>Pseudomonadota</taxon>
        <taxon>Gammaproteobacteria</taxon>
        <taxon>Pseudomonadales</taxon>
        <taxon>Pseudomonadaceae</taxon>
        <taxon>Stutzerimonas</taxon>
    </lineage>
</organism>
<dbReference type="RefSeq" id="WP_102821362.1">
    <property type="nucleotide sequence ID" value="NZ_POUM01000017.1"/>
</dbReference>
<name>A0A2N8RAT7_STUST</name>
<evidence type="ECO:0008006" key="3">
    <source>
        <dbReference type="Google" id="ProtNLM"/>
    </source>
</evidence>
<reference evidence="1 2" key="1">
    <citation type="submission" date="2018-01" db="EMBL/GenBank/DDBJ databases">
        <title>Denitrification phenotypes of diverse strains of Pseudomonas stutzeri.</title>
        <authorList>
            <person name="Milligan D.A."/>
            <person name="Bergaust L."/>
            <person name="Bakken L.R."/>
            <person name="Frostegard A."/>
        </authorList>
    </citation>
    <scope>NUCLEOTIDE SEQUENCE [LARGE SCALE GENOMIC DNA]</scope>
    <source>
        <strain evidence="1 2">CCUG 44592</strain>
    </source>
</reference>
<comment type="caution">
    <text evidence="1">The sequence shown here is derived from an EMBL/GenBank/DDBJ whole genome shotgun (WGS) entry which is preliminary data.</text>
</comment>
<evidence type="ECO:0000313" key="2">
    <source>
        <dbReference type="Proteomes" id="UP000236003"/>
    </source>
</evidence>